<dbReference type="InterPro" id="IPR036116">
    <property type="entry name" value="FN3_sf"/>
</dbReference>
<keyword evidence="4 10" id="KW-0675">Receptor</keyword>
<evidence type="ECO:0000256" key="4">
    <source>
        <dbReference type="ARBA" id="ARBA00023170"/>
    </source>
</evidence>
<evidence type="ECO:0000256" key="3">
    <source>
        <dbReference type="ARBA" id="ARBA00023157"/>
    </source>
</evidence>
<keyword evidence="5" id="KW-0325">Glycoprotein</keyword>
<feature type="region of interest" description="Disordered" evidence="6">
    <location>
        <begin position="692"/>
        <end position="747"/>
    </location>
</feature>
<feature type="compositionally biased region" description="Pro residues" evidence="6">
    <location>
        <begin position="695"/>
        <end position="707"/>
    </location>
</feature>
<dbReference type="InterPro" id="IPR013783">
    <property type="entry name" value="Ig-like_fold"/>
</dbReference>
<evidence type="ECO:0000256" key="5">
    <source>
        <dbReference type="ARBA" id="ARBA00023180"/>
    </source>
</evidence>
<organism evidence="9 10">
    <name type="scientific">Ictalurus punctatus</name>
    <name type="common">Channel catfish</name>
    <name type="synonym">Silurus punctatus</name>
    <dbReference type="NCBI Taxonomy" id="7998"/>
    <lineage>
        <taxon>Eukaryota</taxon>
        <taxon>Metazoa</taxon>
        <taxon>Chordata</taxon>
        <taxon>Craniata</taxon>
        <taxon>Vertebrata</taxon>
        <taxon>Euteleostomi</taxon>
        <taxon>Actinopterygii</taxon>
        <taxon>Neopterygii</taxon>
        <taxon>Teleostei</taxon>
        <taxon>Ostariophysi</taxon>
        <taxon>Siluriformes</taxon>
        <taxon>Ictaluridae</taxon>
        <taxon>Ictalurus</taxon>
    </lineage>
</organism>
<feature type="compositionally biased region" description="Polar residues" evidence="6">
    <location>
        <begin position="819"/>
        <end position="829"/>
    </location>
</feature>
<dbReference type="KEGG" id="ipu:108259998"/>
<keyword evidence="3" id="KW-1015">Disulfide bond</keyword>
<feature type="region of interest" description="Disordered" evidence="6">
    <location>
        <begin position="780"/>
        <end position="829"/>
    </location>
</feature>
<keyword evidence="7" id="KW-1133">Transmembrane helix</keyword>
<dbReference type="Proteomes" id="UP000221080">
    <property type="component" value="Chromosome 28"/>
</dbReference>
<dbReference type="Gene3D" id="2.60.40.10">
    <property type="entry name" value="Immunoglobulins"/>
    <property type="match status" value="3"/>
</dbReference>
<dbReference type="PROSITE" id="PS50853">
    <property type="entry name" value="FN3"/>
    <property type="match status" value="2"/>
</dbReference>
<feature type="domain" description="Fibronectin type-III" evidence="8">
    <location>
        <begin position="499"/>
        <end position="591"/>
    </location>
</feature>
<protein>
    <submittedName>
        <fullName evidence="10">Leukemia inhibitory factor receptor isoform X1</fullName>
    </submittedName>
</protein>
<dbReference type="RefSeq" id="XP_017315382.2">
    <property type="nucleotide sequence ID" value="XM_017459893.3"/>
</dbReference>
<dbReference type="Pfam" id="PF00041">
    <property type="entry name" value="fn3"/>
    <property type="match status" value="1"/>
</dbReference>
<feature type="domain" description="Fibronectin type-III" evidence="8">
    <location>
        <begin position="202"/>
        <end position="293"/>
    </location>
</feature>
<keyword evidence="9" id="KW-1185">Reference proteome</keyword>
<sequence length="829" mass="92155">MYYCTLAYCVLVLQNVGVGTFSILGSYRVTKCENGPSCVCVCVNVCLSMCTCVCVCVCERERERAKKKKKKKKKKEATERLLMGFIWSTWTISTASAVFCTCRNITSCETQCDVPEGAHGFSCFGQRSPNSIIKYQCVWSSGQYDKYVLCINQRRYQSKTNPFTLITEKPMTAFAMVLSDDRKRCTIANFSSHPLQIIQCGPPINVTFSRSSGHLNVMSEWEDSNVKQYRLKYRELNGDHNNTAWKEVKSQNSRHSTVEDTLSSQSYEMQIQCDVTAMCPLCPLSEIIRVPQEFVDAPVIKETHSYPVQPGQRKITVTWEYVLSQAVENYNVTVQKTCGEPAKAGSYSLKAQTVTLFLSYSAYKLSISAVNKAGSSPAAHLLIDAVEDHSDLDRAFKVNLMGNNSFRLLWNDTLSKKYPCYSVEWWASDEELACTTVYTKENNHTVRNLNVALQPYKRYHFFLHVRHEKETCDLKNVNNSDLTYGRTQVYLAEGTPLAAPGNVSSSNITQSSFVTTWSPVPEEDVRGFLQGYIIRYTQDNSKKNITVQPSVNSYKLLNLQSGSIYCVQLSAYTSAGEGKRSELKCFDTLDSVWSIGGMMAGVVAGLIALLLATHLCFRLLKRSKKLLWPSIPNPCNSNAVQKIEGGQELEVMELLCRPNLEETEEHVSVLKVKKETHSACNVSQDWTKATLMPNTAPPPVDNKPPSAPTISTTIDSTSNEAFPTDSNHKGSTEDPPEGANNITDPHSVLGTETVSTAVANPTSAFMSDYTTMELFQQITKAAPPAPSSSGAASSDPGQEYLQQSLSLSEKTRRAPDQIYLTNGTVNPFP</sequence>
<dbReference type="GO" id="GO:0043235">
    <property type="term" value="C:receptor complex"/>
    <property type="evidence" value="ECO:0007669"/>
    <property type="project" value="TreeGrafter"/>
</dbReference>
<dbReference type="GeneID" id="108259998"/>
<feature type="transmembrane region" description="Helical" evidence="7">
    <location>
        <begin position="79"/>
        <end position="99"/>
    </location>
</feature>
<proteinExistence type="predicted"/>
<dbReference type="SUPFAM" id="SSF49265">
    <property type="entry name" value="Fibronectin type III"/>
    <property type="match status" value="3"/>
</dbReference>
<feature type="compositionally biased region" description="Polar residues" evidence="6">
    <location>
        <begin position="708"/>
        <end position="725"/>
    </location>
</feature>
<evidence type="ECO:0000256" key="7">
    <source>
        <dbReference type="SAM" id="Phobius"/>
    </source>
</evidence>
<keyword evidence="7" id="KW-0472">Membrane</keyword>
<dbReference type="CDD" id="cd00063">
    <property type="entry name" value="FN3"/>
    <property type="match status" value="1"/>
</dbReference>
<dbReference type="GO" id="GO:0019955">
    <property type="term" value="F:cytokine binding"/>
    <property type="evidence" value="ECO:0007669"/>
    <property type="project" value="TreeGrafter"/>
</dbReference>
<evidence type="ECO:0000259" key="8">
    <source>
        <dbReference type="PROSITE" id="PS50853"/>
    </source>
</evidence>
<keyword evidence="2" id="KW-0677">Repeat</keyword>
<dbReference type="OrthoDB" id="5968456at2759"/>
<feature type="transmembrane region" description="Helical" evidence="7">
    <location>
        <begin position="592"/>
        <end position="617"/>
    </location>
</feature>
<dbReference type="PANTHER" id="PTHR23036:SF194">
    <property type="entry name" value="FIBRONECTIN TYPE-III DOMAIN-CONTAINING PROTEIN"/>
    <property type="match status" value="1"/>
</dbReference>
<evidence type="ECO:0000256" key="2">
    <source>
        <dbReference type="ARBA" id="ARBA00022737"/>
    </source>
</evidence>
<evidence type="ECO:0000313" key="10">
    <source>
        <dbReference type="RefSeq" id="XP_017315382.2"/>
    </source>
</evidence>
<dbReference type="SMART" id="SM00060">
    <property type="entry name" value="FN3"/>
    <property type="match status" value="2"/>
</dbReference>
<feature type="transmembrane region" description="Helical" evidence="7">
    <location>
        <begin position="34"/>
        <end position="58"/>
    </location>
</feature>
<dbReference type="OMA" id="KMHANIS"/>
<dbReference type="AlphaFoldDB" id="A0A2D0QAQ6"/>
<dbReference type="FunFam" id="2.60.40.10:FF:000028">
    <property type="entry name" value="Neuronal cell adhesion molecule"/>
    <property type="match status" value="1"/>
</dbReference>
<dbReference type="GO" id="GO:0009897">
    <property type="term" value="C:external side of plasma membrane"/>
    <property type="evidence" value="ECO:0007669"/>
    <property type="project" value="TreeGrafter"/>
</dbReference>
<gene>
    <name evidence="10" type="primary">LOC108259998</name>
</gene>
<reference evidence="9" key="1">
    <citation type="journal article" date="2016" name="Nat. Commun.">
        <title>The channel catfish genome sequence provides insights into the evolution of scale formation in teleosts.</title>
        <authorList>
            <person name="Liu Z."/>
            <person name="Liu S."/>
            <person name="Yao J."/>
            <person name="Bao L."/>
            <person name="Zhang J."/>
            <person name="Li Y."/>
            <person name="Jiang C."/>
            <person name="Sun L."/>
            <person name="Wang R."/>
            <person name="Zhang Y."/>
            <person name="Zhou T."/>
            <person name="Zeng Q."/>
            <person name="Fu Q."/>
            <person name="Gao S."/>
            <person name="Li N."/>
            <person name="Koren S."/>
            <person name="Jiang Y."/>
            <person name="Zimin A."/>
            <person name="Xu P."/>
            <person name="Phillippy A.M."/>
            <person name="Geng X."/>
            <person name="Song L."/>
            <person name="Sun F."/>
            <person name="Li C."/>
            <person name="Wang X."/>
            <person name="Chen A."/>
            <person name="Jin Y."/>
            <person name="Yuan Z."/>
            <person name="Yang Y."/>
            <person name="Tan S."/>
            <person name="Peatman E."/>
            <person name="Lu J."/>
            <person name="Qin Z."/>
            <person name="Dunham R."/>
            <person name="Li Z."/>
            <person name="Sonstegard T."/>
            <person name="Feng J."/>
            <person name="Danzmann R.G."/>
            <person name="Schroeder S."/>
            <person name="Scheffler B."/>
            <person name="Duke M.V."/>
            <person name="Ballard L."/>
            <person name="Kucuktas H."/>
            <person name="Kaltenboeck L."/>
            <person name="Liu H."/>
            <person name="Armbruster J."/>
            <person name="Xie Y."/>
            <person name="Kirby M.L."/>
            <person name="Tian Y."/>
            <person name="Flanagan M.E."/>
            <person name="Mu W."/>
            <person name="Waldbieser G.C."/>
        </authorList>
    </citation>
    <scope>NUCLEOTIDE SEQUENCE [LARGE SCALE GENOMIC DNA]</scope>
    <source>
        <strain evidence="9">SDA103</strain>
    </source>
</reference>
<keyword evidence="1" id="KW-0732">Signal</keyword>
<name>A0A2D0QAQ6_ICTPU</name>
<evidence type="ECO:0000256" key="1">
    <source>
        <dbReference type="ARBA" id="ARBA00022729"/>
    </source>
</evidence>
<evidence type="ECO:0000313" key="9">
    <source>
        <dbReference type="Proteomes" id="UP000221080"/>
    </source>
</evidence>
<accession>A0A2D0QAQ6</accession>
<dbReference type="PANTHER" id="PTHR23036">
    <property type="entry name" value="CYTOKINE RECEPTOR"/>
    <property type="match status" value="1"/>
</dbReference>
<evidence type="ECO:0000256" key="6">
    <source>
        <dbReference type="SAM" id="MobiDB-lite"/>
    </source>
</evidence>
<dbReference type="InterPro" id="IPR003961">
    <property type="entry name" value="FN3_dom"/>
</dbReference>
<reference evidence="10" key="2">
    <citation type="submission" date="2025-08" db="UniProtKB">
        <authorList>
            <consortium name="RefSeq"/>
        </authorList>
    </citation>
    <scope>IDENTIFICATION</scope>
    <source>
        <tissue evidence="10">Blood</tissue>
    </source>
</reference>
<keyword evidence="7" id="KW-0812">Transmembrane</keyword>
<dbReference type="GO" id="GO:0004896">
    <property type="term" value="F:cytokine receptor activity"/>
    <property type="evidence" value="ECO:0007669"/>
    <property type="project" value="TreeGrafter"/>
</dbReference>
<dbReference type="InterPro" id="IPR050379">
    <property type="entry name" value="Type-I_Cytokine_Rcpt"/>
</dbReference>